<accession>A0A9W9ZXI8</accession>
<feature type="region of interest" description="Disordered" evidence="1">
    <location>
        <begin position="67"/>
        <end position="118"/>
    </location>
</feature>
<evidence type="ECO:0000256" key="1">
    <source>
        <dbReference type="SAM" id="MobiDB-lite"/>
    </source>
</evidence>
<sequence length="415" mass="45825">MSTHTSSSSNTVPMETGATNSSTESCKTPVAPCSDVVITMEDDEDDDEVKSPLLISENECSSAEVIYVRKESTTEATADTDETSGTQLNYDDEGKAPVPTPPTPPPSASTQLPRQGKSMIGGRKALENRRYIKHLTSGQHSSGFHGNLSKACSRILTGNKLLADKSKEKRLVINQQTKRTRTSMTDSILLAKSIIVDEKLDKGRDKKCALRRRVIHKALSHPADSALRPHTPLSREIAFARSVILPYNDPKTERRNNERCKVIKELVGELSNPSFEDMIDVVASTINPDENTRDLDARNEYKRNVIWMDAKMLKDRNQPSTFSLDIQFGRNVICGRSALDHEENPKIGCVCYYCDKHWKKTGGPPCFYIPSNFEIAKNVYLINGEIYVKVKGKASARAGGSTSLEPSTSTDPGNS</sequence>
<feature type="compositionally biased region" description="Pro residues" evidence="1">
    <location>
        <begin position="98"/>
        <end position="107"/>
    </location>
</feature>
<organism evidence="2 3">
    <name type="scientific">Desmophyllum pertusum</name>
    <dbReference type="NCBI Taxonomy" id="174260"/>
    <lineage>
        <taxon>Eukaryota</taxon>
        <taxon>Metazoa</taxon>
        <taxon>Cnidaria</taxon>
        <taxon>Anthozoa</taxon>
        <taxon>Hexacorallia</taxon>
        <taxon>Scleractinia</taxon>
        <taxon>Caryophylliina</taxon>
        <taxon>Caryophylliidae</taxon>
        <taxon>Desmophyllum</taxon>
    </lineage>
</organism>
<gene>
    <name evidence="2" type="ORF">OS493_029561</name>
</gene>
<feature type="compositionally biased region" description="Polar residues" evidence="1">
    <location>
        <begin position="1"/>
        <end position="26"/>
    </location>
</feature>
<feature type="compositionally biased region" description="Polar residues" evidence="1">
    <location>
        <begin position="400"/>
        <end position="415"/>
    </location>
</feature>
<name>A0A9W9ZXI8_9CNID</name>
<feature type="region of interest" description="Disordered" evidence="1">
    <location>
        <begin position="396"/>
        <end position="415"/>
    </location>
</feature>
<comment type="caution">
    <text evidence="2">The sequence shown here is derived from an EMBL/GenBank/DDBJ whole genome shotgun (WGS) entry which is preliminary data.</text>
</comment>
<dbReference type="OrthoDB" id="5987919at2759"/>
<dbReference type="EMBL" id="MU825426">
    <property type="protein sequence ID" value="KAJ7389677.1"/>
    <property type="molecule type" value="Genomic_DNA"/>
</dbReference>
<feature type="region of interest" description="Disordered" evidence="1">
    <location>
        <begin position="1"/>
        <end position="31"/>
    </location>
</feature>
<protein>
    <submittedName>
        <fullName evidence="2">Uncharacterized protein</fullName>
    </submittedName>
</protein>
<evidence type="ECO:0000313" key="2">
    <source>
        <dbReference type="EMBL" id="KAJ7389677.1"/>
    </source>
</evidence>
<reference evidence="2" key="1">
    <citation type="submission" date="2023-01" db="EMBL/GenBank/DDBJ databases">
        <title>Genome assembly of the deep-sea coral Lophelia pertusa.</title>
        <authorList>
            <person name="Herrera S."/>
            <person name="Cordes E."/>
        </authorList>
    </citation>
    <scope>NUCLEOTIDE SEQUENCE</scope>
    <source>
        <strain evidence="2">USNM1676648</strain>
        <tissue evidence="2">Polyp</tissue>
    </source>
</reference>
<keyword evidence="3" id="KW-1185">Reference proteome</keyword>
<dbReference type="Proteomes" id="UP001163046">
    <property type="component" value="Unassembled WGS sequence"/>
</dbReference>
<proteinExistence type="predicted"/>
<evidence type="ECO:0000313" key="3">
    <source>
        <dbReference type="Proteomes" id="UP001163046"/>
    </source>
</evidence>
<dbReference type="AlphaFoldDB" id="A0A9W9ZXI8"/>